<evidence type="ECO:0000313" key="3">
    <source>
        <dbReference type="EMBL" id="MCW9705966.1"/>
    </source>
</evidence>
<dbReference type="Gene3D" id="2.60.120.260">
    <property type="entry name" value="Galactose-binding domain-like"/>
    <property type="match status" value="1"/>
</dbReference>
<protein>
    <submittedName>
        <fullName evidence="3">DUF5013 domain-containing protein</fullName>
    </submittedName>
</protein>
<dbReference type="Proteomes" id="UP001207918">
    <property type="component" value="Unassembled WGS sequence"/>
</dbReference>
<reference evidence="3 4" key="1">
    <citation type="submission" date="2021-03" db="EMBL/GenBank/DDBJ databases">
        <title>Aliifodinibius sp. nov., a new bacterium isolated from saline soil.</title>
        <authorList>
            <person name="Galisteo C."/>
            <person name="De La Haba R."/>
            <person name="Sanchez-Porro C."/>
            <person name="Ventosa A."/>
        </authorList>
    </citation>
    <scope>NUCLEOTIDE SEQUENCE [LARGE SCALE GENOMIC DNA]</scope>
    <source>
        <strain evidence="3 4">1BSP15-2V2</strain>
    </source>
</reference>
<evidence type="ECO:0000259" key="2">
    <source>
        <dbReference type="Pfam" id="PF16405"/>
    </source>
</evidence>
<feature type="domain" description="DUF5013" evidence="2">
    <location>
        <begin position="244"/>
        <end position="393"/>
    </location>
</feature>
<keyword evidence="4" id="KW-1185">Reference proteome</keyword>
<sequence>MKRFYNKFQKMGGYIAAMALIICSVSCTSMNDPYQDFIEGGEIIYPAKSDSVMFAPGKNRVKLNWIVSDPAIATTKIYWRNKTDSVIVDVEAAKATSISDTLSVEINNIAEGVYTFQFINFDNDGNASVSTEVTGQVYGDAYQQTLLPRLVSSSSFNVMKNKLTVVWGPPSSSDLFDTQLNYMDDSGMEHAIIVPREQDSTVLKNYALGNGFNHSTYYVPDSLAIDTFSTNDVTTKAEQVQLANSGPDFEHGKWDGSRWGNIKDWEANTAVKTRTAQDGSLVGGFDNYNGPGHLGFERWSSSEMTITDGKVYQEITLPAGTYTFSAFFNDNDPGKALGLGTSPQAEVYLAAAKGNTLPNIADLESNALNHKFLEMPSTEIEFTLNQESDIAIGIVGTMEGTRQNVRISEVALRIIELQ</sequence>
<feature type="signal peptide" evidence="1">
    <location>
        <begin position="1"/>
        <end position="31"/>
    </location>
</feature>
<dbReference type="EMBL" id="JAGGJA010000002">
    <property type="protein sequence ID" value="MCW9705966.1"/>
    <property type="molecule type" value="Genomic_DNA"/>
</dbReference>
<dbReference type="Pfam" id="PF16405">
    <property type="entry name" value="DUF5013"/>
    <property type="match status" value="1"/>
</dbReference>
<feature type="chain" id="PRO_5046271180" evidence="1">
    <location>
        <begin position="32"/>
        <end position="418"/>
    </location>
</feature>
<organism evidence="3 4">
    <name type="scientific">Fodinibius salsisoli</name>
    <dbReference type="NCBI Taxonomy" id="2820877"/>
    <lineage>
        <taxon>Bacteria</taxon>
        <taxon>Pseudomonadati</taxon>
        <taxon>Balneolota</taxon>
        <taxon>Balneolia</taxon>
        <taxon>Balneolales</taxon>
        <taxon>Balneolaceae</taxon>
        <taxon>Fodinibius</taxon>
    </lineage>
</organism>
<evidence type="ECO:0000313" key="4">
    <source>
        <dbReference type="Proteomes" id="UP001207918"/>
    </source>
</evidence>
<evidence type="ECO:0000256" key="1">
    <source>
        <dbReference type="SAM" id="SignalP"/>
    </source>
</evidence>
<comment type="caution">
    <text evidence="3">The sequence shown here is derived from an EMBL/GenBank/DDBJ whole genome shotgun (WGS) entry which is preliminary data.</text>
</comment>
<proteinExistence type="predicted"/>
<dbReference type="RefSeq" id="WP_265764663.1">
    <property type="nucleotide sequence ID" value="NZ_JAGGJA010000002.1"/>
</dbReference>
<accession>A0ABT3PJ48</accession>
<gene>
    <name evidence="3" type="ORF">J6I44_03845</name>
</gene>
<keyword evidence="1" id="KW-0732">Signal</keyword>
<dbReference type="InterPro" id="IPR032181">
    <property type="entry name" value="DUF5013"/>
</dbReference>
<name>A0ABT3PJ48_9BACT</name>
<dbReference type="Pfam" id="PF16389">
    <property type="entry name" value="DUF4998"/>
    <property type="match status" value="1"/>
</dbReference>